<organism evidence="2 3">
    <name type="scientific">Jatrophihabitans lederbergiae</name>
    <dbReference type="NCBI Taxonomy" id="3075547"/>
    <lineage>
        <taxon>Bacteria</taxon>
        <taxon>Bacillati</taxon>
        <taxon>Actinomycetota</taxon>
        <taxon>Actinomycetes</taxon>
        <taxon>Jatrophihabitantales</taxon>
        <taxon>Jatrophihabitantaceae</taxon>
        <taxon>Jatrophihabitans</taxon>
    </lineage>
</organism>
<dbReference type="EMBL" id="JAVREH010000018">
    <property type="protein sequence ID" value="MDT0262472.1"/>
    <property type="molecule type" value="Genomic_DNA"/>
</dbReference>
<accession>A0ABU2JBW3</accession>
<proteinExistence type="predicted"/>
<comment type="caution">
    <text evidence="2">The sequence shown here is derived from an EMBL/GenBank/DDBJ whole genome shotgun (WGS) entry which is preliminary data.</text>
</comment>
<dbReference type="Gene3D" id="1.10.260.40">
    <property type="entry name" value="lambda repressor-like DNA-binding domains"/>
    <property type="match status" value="1"/>
</dbReference>
<protein>
    <submittedName>
        <fullName evidence="2">Helix-turn-helix domain-containing protein</fullName>
    </submittedName>
</protein>
<dbReference type="PROSITE" id="PS50943">
    <property type="entry name" value="HTH_CROC1"/>
    <property type="match status" value="1"/>
</dbReference>
<dbReference type="InterPro" id="IPR001387">
    <property type="entry name" value="Cro/C1-type_HTH"/>
</dbReference>
<feature type="domain" description="HTH cro/C1-type" evidence="1">
    <location>
        <begin position="57"/>
        <end position="94"/>
    </location>
</feature>
<dbReference type="RefSeq" id="WP_311423621.1">
    <property type="nucleotide sequence ID" value="NZ_JAVREH010000018.1"/>
</dbReference>
<dbReference type="CDD" id="cd00093">
    <property type="entry name" value="HTH_XRE"/>
    <property type="match status" value="1"/>
</dbReference>
<gene>
    <name evidence="2" type="ORF">RM423_13825</name>
</gene>
<name>A0ABU2JBW3_9ACTN</name>
<reference evidence="3" key="1">
    <citation type="submission" date="2023-07" db="EMBL/GenBank/DDBJ databases">
        <title>30 novel species of actinomycetes from the DSMZ collection.</title>
        <authorList>
            <person name="Nouioui I."/>
        </authorList>
    </citation>
    <scope>NUCLEOTIDE SEQUENCE [LARGE SCALE GENOMIC DNA]</scope>
    <source>
        <strain evidence="3">DSM 44399</strain>
    </source>
</reference>
<sequence length="166" mass="18537">MTETGPDLQPQGGGEPTTSLDTFAGRLDYLFRTVHPQGQRPYSYDHVAEAITRDQGLDISGNYIWMLRSGRRDNPTLRHLEGLARFFGVSPAFLSDQQEAERVRGQLDKLTDLAASGLQHVAMRGNTVDEDTLDVIHSLLDRVRDLTTGLRADNQDKPQQSTNEET</sequence>
<dbReference type="InterPro" id="IPR010982">
    <property type="entry name" value="Lambda_DNA-bd_dom_sf"/>
</dbReference>
<evidence type="ECO:0000259" key="1">
    <source>
        <dbReference type="PROSITE" id="PS50943"/>
    </source>
</evidence>
<evidence type="ECO:0000313" key="3">
    <source>
        <dbReference type="Proteomes" id="UP001183176"/>
    </source>
</evidence>
<dbReference type="Proteomes" id="UP001183176">
    <property type="component" value="Unassembled WGS sequence"/>
</dbReference>
<keyword evidence="3" id="KW-1185">Reference proteome</keyword>
<evidence type="ECO:0000313" key="2">
    <source>
        <dbReference type="EMBL" id="MDT0262472.1"/>
    </source>
</evidence>